<dbReference type="PANTHER" id="PTHR37314">
    <property type="entry name" value="SLR0142 PROTEIN"/>
    <property type="match status" value="1"/>
</dbReference>
<dbReference type="PANTHER" id="PTHR37314:SF4">
    <property type="entry name" value="UPF0700 TRANSMEMBRANE PROTEIN YOAK"/>
    <property type="match status" value="1"/>
</dbReference>
<keyword evidence="1" id="KW-0472">Membrane</keyword>
<dbReference type="RefSeq" id="WP_148557699.1">
    <property type="nucleotide sequence ID" value="NZ_CP081135.1"/>
</dbReference>
<dbReference type="EMBL" id="CP081135">
    <property type="protein sequence ID" value="UEL47893.1"/>
    <property type="molecule type" value="Genomic_DNA"/>
</dbReference>
<evidence type="ECO:0000313" key="3">
    <source>
        <dbReference type="Proteomes" id="UP001198983"/>
    </source>
</evidence>
<evidence type="ECO:0000256" key="1">
    <source>
        <dbReference type="SAM" id="Phobius"/>
    </source>
</evidence>
<keyword evidence="3" id="KW-1185">Reference proteome</keyword>
<name>A0AAX2ZEX4_9FIRM</name>
<feature type="transmembrane region" description="Helical" evidence="1">
    <location>
        <begin position="111"/>
        <end position="127"/>
    </location>
</feature>
<sequence>MKYDKEKIDETNKSSKTNKEIAPWDRPLFLMIITFIGGYMNAYTYITRNGVLANMHTANMSIFGISIALGQWQRALNHFMPIIACILGAAFSEFIKALIIKKKYKGDWRKMALVLEAMALFCIGLLPKYIPDYIVTNLVSFFMGYLLCLFRNCFGIAYNTTICTGNLRTVGQLFYGVFDEKSKDSLVKLLTFTVLTFSFALGAIPGTIISIAVSTKSVWVCSFLLLSLVLWMSKFELDSKLPNNNK</sequence>
<protein>
    <submittedName>
        <fullName evidence="2">DUF1275 domain-containing protein</fullName>
    </submittedName>
</protein>
<proteinExistence type="predicted"/>
<gene>
    <name evidence="2" type="ORF">JW646_00120</name>
</gene>
<dbReference type="AlphaFoldDB" id="A0AAX2ZEX4"/>
<reference evidence="2 3" key="1">
    <citation type="journal article" date="2023" name="Int. J. Syst. Evol. Microbiol.">
        <title>Terrisporobacter hibernicus sp. nov., isolated from bovine faeces in Northern Ireland.</title>
        <authorList>
            <person name="Mitchell M."/>
            <person name="Nguyen S.V."/>
            <person name="Connor M."/>
            <person name="Fairley D.J."/>
            <person name="Donoghue O."/>
            <person name="Marshall H."/>
            <person name="Koolman L."/>
            <person name="McMullan G."/>
            <person name="Schaffer K.E."/>
            <person name="McGrath J.W."/>
            <person name="Fanning S."/>
        </authorList>
    </citation>
    <scope>NUCLEOTIDE SEQUENCE [LARGE SCALE GENOMIC DNA]</scope>
    <source>
        <strain evidence="2 3">MCA3</strain>
    </source>
</reference>
<feature type="transmembrane region" description="Helical" evidence="1">
    <location>
        <begin position="28"/>
        <end position="46"/>
    </location>
</feature>
<dbReference type="InterPro" id="IPR010699">
    <property type="entry name" value="DUF1275"/>
</dbReference>
<feature type="transmembrane region" description="Helical" evidence="1">
    <location>
        <begin position="78"/>
        <end position="99"/>
    </location>
</feature>
<dbReference type="Proteomes" id="UP001198983">
    <property type="component" value="Chromosome"/>
</dbReference>
<organism evidence="2 3">
    <name type="scientific">Terrisporobacter hibernicus</name>
    <dbReference type="NCBI Taxonomy" id="2813371"/>
    <lineage>
        <taxon>Bacteria</taxon>
        <taxon>Bacillati</taxon>
        <taxon>Bacillota</taxon>
        <taxon>Clostridia</taxon>
        <taxon>Peptostreptococcales</taxon>
        <taxon>Peptostreptococcaceae</taxon>
        <taxon>Terrisporobacter</taxon>
    </lineage>
</organism>
<evidence type="ECO:0000313" key="2">
    <source>
        <dbReference type="EMBL" id="UEL47893.1"/>
    </source>
</evidence>
<dbReference type="Pfam" id="PF06912">
    <property type="entry name" value="DUF1275"/>
    <property type="match status" value="1"/>
</dbReference>
<feature type="transmembrane region" description="Helical" evidence="1">
    <location>
        <begin position="189"/>
        <end position="211"/>
    </location>
</feature>
<accession>A0AAX2ZEX4</accession>
<keyword evidence="1" id="KW-0812">Transmembrane</keyword>
<feature type="transmembrane region" description="Helical" evidence="1">
    <location>
        <begin position="217"/>
        <end position="237"/>
    </location>
</feature>
<keyword evidence="1" id="KW-1133">Transmembrane helix</keyword>
<dbReference type="KEGG" id="tem:JW646_00120"/>